<dbReference type="RefSeq" id="XP_045952754.1">
    <property type="nucleotide sequence ID" value="XM_046108311.1"/>
</dbReference>
<keyword evidence="3 6" id="KW-0812">Transmembrane</keyword>
<feature type="transmembrane region" description="Helical" evidence="6">
    <location>
        <begin position="357"/>
        <end position="376"/>
    </location>
</feature>
<dbReference type="InterPro" id="IPR036259">
    <property type="entry name" value="MFS_trans_sf"/>
</dbReference>
<gene>
    <name evidence="8" type="ORF">BKA67DRAFT_664090</name>
</gene>
<evidence type="ECO:0000256" key="5">
    <source>
        <dbReference type="ARBA" id="ARBA00023136"/>
    </source>
</evidence>
<proteinExistence type="predicted"/>
<dbReference type="InterPro" id="IPR011701">
    <property type="entry name" value="MFS"/>
</dbReference>
<evidence type="ECO:0000256" key="6">
    <source>
        <dbReference type="SAM" id="Phobius"/>
    </source>
</evidence>
<sequence>MAPEPTIPSSYQNSSQETAILEKRQRIVGKEQNSQQGPADIEYPTGFRFYMILIGLVLSFFLSALDMSIIGTAAPSITTEFHSTPDVGWYGSSFLLTLAAFQSHWGKAYLYFPLKWSFLCSVAVFEIGSLVCGVAPSSIALIVGRAVQGAGAAGITGGCYTIASFITPPSKVPALIGMLGSVFTIASVAGPLLGGAFTSTMSWRWCFYINLPIGGLAFACLLFFFHTPPHSRGMIGKLPWGQIALQFDPVGTVLLIASLVCFILAMQYGGISKAWNSSDVIGLLVGWCIMSIAFAINEWYQGDKALVVYRILRNRSIAACCGFIFFMMCGNLSLYYSLPIYFQAIAGDTPMASGLKFIPTILCTSITTFLTTVFVGKTGMFQPFIMAGAILQTLGVGLYYTFGLDTGLGPIIGYQIIYGIGCGLGIQTAIVVGQTLSPVEDMSMTLATIIFFQFVSGAYGVSSTNSVLDNILIKKVVEYAPDISPVAVLEMGATGIREAYHNETFASIRQAFLEGVRASLILSCAFLGVSILWTLAPKWPGRLSRPSQISDDTDTTPSNKAAEAVLLGEGVTSYKAKL</sequence>
<dbReference type="EMBL" id="JAGPXC010000010">
    <property type="protein sequence ID" value="KAH6646240.1"/>
    <property type="molecule type" value="Genomic_DNA"/>
</dbReference>
<dbReference type="GO" id="GO:0005886">
    <property type="term" value="C:plasma membrane"/>
    <property type="evidence" value="ECO:0007669"/>
    <property type="project" value="TreeGrafter"/>
</dbReference>
<feature type="transmembrane region" description="Helical" evidence="6">
    <location>
        <begin position="383"/>
        <end position="400"/>
    </location>
</feature>
<feature type="transmembrane region" description="Helical" evidence="6">
    <location>
        <begin position="118"/>
        <end position="143"/>
    </location>
</feature>
<feature type="transmembrane region" description="Helical" evidence="6">
    <location>
        <begin position="444"/>
        <end position="462"/>
    </location>
</feature>
<organism evidence="8 9">
    <name type="scientific">Truncatella angustata</name>
    <dbReference type="NCBI Taxonomy" id="152316"/>
    <lineage>
        <taxon>Eukaryota</taxon>
        <taxon>Fungi</taxon>
        <taxon>Dikarya</taxon>
        <taxon>Ascomycota</taxon>
        <taxon>Pezizomycotina</taxon>
        <taxon>Sordariomycetes</taxon>
        <taxon>Xylariomycetidae</taxon>
        <taxon>Amphisphaeriales</taxon>
        <taxon>Sporocadaceae</taxon>
        <taxon>Truncatella</taxon>
    </lineage>
</organism>
<feature type="transmembrane region" description="Helical" evidence="6">
    <location>
        <begin position="280"/>
        <end position="296"/>
    </location>
</feature>
<feature type="transmembrane region" description="Helical" evidence="6">
    <location>
        <begin position="247"/>
        <end position="268"/>
    </location>
</feature>
<dbReference type="AlphaFoldDB" id="A0A9P8RN21"/>
<feature type="transmembrane region" description="Helical" evidence="6">
    <location>
        <begin position="174"/>
        <end position="193"/>
    </location>
</feature>
<dbReference type="FunFam" id="1.20.1720.10:FF:000012">
    <property type="entry name" value="MFS toxin efflux pump (AflT)"/>
    <property type="match status" value="1"/>
</dbReference>
<protein>
    <submittedName>
        <fullName evidence="8">MFS transporter</fullName>
    </submittedName>
</protein>
<dbReference type="OrthoDB" id="10021397at2759"/>
<feature type="transmembrane region" description="Helical" evidence="6">
    <location>
        <begin position="149"/>
        <end position="167"/>
    </location>
</feature>
<dbReference type="PRINTS" id="PR01036">
    <property type="entry name" value="TCRTETB"/>
</dbReference>
<dbReference type="GeneID" id="70137202"/>
<dbReference type="SUPFAM" id="SSF103473">
    <property type="entry name" value="MFS general substrate transporter"/>
    <property type="match status" value="1"/>
</dbReference>
<evidence type="ECO:0000259" key="7">
    <source>
        <dbReference type="PROSITE" id="PS50850"/>
    </source>
</evidence>
<evidence type="ECO:0000256" key="2">
    <source>
        <dbReference type="ARBA" id="ARBA00022448"/>
    </source>
</evidence>
<keyword evidence="5 6" id="KW-0472">Membrane</keyword>
<evidence type="ECO:0000256" key="4">
    <source>
        <dbReference type="ARBA" id="ARBA00022989"/>
    </source>
</evidence>
<dbReference type="PANTHER" id="PTHR23501:SF177">
    <property type="entry name" value="MAJOR FACILITATOR SUPERFAMILY (MFS) PROFILE DOMAIN-CONTAINING PROTEIN-RELATED"/>
    <property type="match status" value="1"/>
</dbReference>
<dbReference type="Pfam" id="PF07690">
    <property type="entry name" value="MFS_1"/>
    <property type="match status" value="1"/>
</dbReference>
<name>A0A9P8RN21_9PEZI</name>
<dbReference type="PROSITE" id="PS50850">
    <property type="entry name" value="MFS"/>
    <property type="match status" value="1"/>
</dbReference>
<feature type="transmembrane region" description="Helical" evidence="6">
    <location>
        <begin position="205"/>
        <end position="226"/>
    </location>
</feature>
<dbReference type="Proteomes" id="UP000758603">
    <property type="component" value="Unassembled WGS sequence"/>
</dbReference>
<evidence type="ECO:0000256" key="1">
    <source>
        <dbReference type="ARBA" id="ARBA00004141"/>
    </source>
</evidence>
<evidence type="ECO:0000313" key="9">
    <source>
        <dbReference type="Proteomes" id="UP000758603"/>
    </source>
</evidence>
<comment type="caution">
    <text evidence="8">The sequence shown here is derived from an EMBL/GenBank/DDBJ whole genome shotgun (WGS) entry which is preliminary data.</text>
</comment>
<dbReference type="Gene3D" id="1.20.1250.20">
    <property type="entry name" value="MFS general substrate transporter like domains"/>
    <property type="match status" value="1"/>
</dbReference>
<keyword evidence="9" id="KW-1185">Reference proteome</keyword>
<feature type="transmembrane region" description="Helical" evidence="6">
    <location>
        <begin position="412"/>
        <end position="432"/>
    </location>
</feature>
<dbReference type="InterPro" id="IPR020846">
    <property type="entry name" value="MFS_dom"/>
</dbReference>
<accession>A0A9P8RN21</accession>
<feature type="transmembrane region" description="Helical" evidence="6">
    <location>
        <begin position="87"/>
        <end position="106"/>
    </location>
</feature>
<feature type="transmembrane region" description="Helical" evidence="6">
    <location>
        <begin position="49"/>
        <end position="75"/>
    </location>
</feature>
<dbReference type="GO" id="GO:0022857">
    <property type="term" value="F:transmembrane transporter activity"/>
    <property type="evidence" value="ECO:0007669"/>
    <property type="project" value="InterPro"/>
</dbReference>
<feature type="domain" description="Major facilitator superfamily (MFS) profile" evidence="7">
    <location>
        <begin position="52"/>
        <end position="540"/>
    </location>
</feature>
<dbReference type="PANTHER" id="PTHR23501">
    <property type="entry name" value="MAJOR FACILITATOR SUPERFAMILY"/>
    <property type="match status" value="1"/>
</dbReference>
<reference evidence="8" key="1">
    <citation type="journal article" date="2021" name="Nat. Commun.">
        <title>Genetic determinants of endophytism in the Arabidopsis root mycobiome.</title>
        <authorList>
            <person name="Mesny F."/>
            <person name="Miyauchi S."/>
            <person name="Thiergart T."/>
            <person name="Pickel B."/>
            <person name="Atanasova L."/>
            <person name="Karlsson M."/>
            <person name="Huettel B."/>
            <person name="Barry K.W."/>
            <person name="Haridas S."/>
            <person name="Chen C."/>
            <person name="Bauer D."/>
            <person name="Andreopoulos W."/>
            <person name="Pangilinan J."/>
            <person name="LaButti K."/>
            <person name="Riley R."/>
            <person name="Lipzen A."/>
            <person name="Clum A."/>
            <person name="Drula E."/>
            <person name="Henrissat B."/>
            <person name="Kohler A."/>
            <person name="Grigoriev I.V."/>
            <person name="Martin F.M."/>
            <person name="Hacquard S."/>
        </authorList>
    </citation>
    <scope>NUCLEOTIDE SEQUENCE</scope>
    <source>
        <strain evidence="8">MPI-SDFR-AT-0073</strain>
    </source>
</reference>
<feature type="transmembrane region" description="Helical" evidence="6">
    <location>
        <begin position="518"/>
        <end position="536"/>
    </location>
</feature>
<keyword evidence="2" id="KW-0813">Transport</keyword>
<evidence type="ECO:0000256" key="3">
    <source>
        <dbReference type="ARBA" id="ARBA00022692"/>
    </source>
</evidence>
<keyword evidence="4 6" id="KW-1133">Transmembrane helix</keyword>
<evidence type="ECO:0000313" key="8">
    <source>
        <dbReference type="EMBL" id="KAH6646240.1"/>
    </source>
</evidence>
<feature type="transmembrane region" description="Helical" evidence="6">
    <location>
        <begin position="317"/>
        <end position="337"/>
    </location>
</feature>
<dbReference type="Gene3D" id="1.20.1720.10">
    <property type="entry name" value="Multidrug resistance protein D"/>
    <property type="match status" value="1"/>
</dbReference>
<comment type="subcellular location">
    <subcellularLocation>
        <location evidence="1">Membrane</location>
        <topology evidence="1">Multi-pass membrane protein</topology>
    </subcellularLocation>
</comment>